<comment type="function">
    <text evidence="2 15">Catalyzes the phosphorylation of pyruvate to phosphoenolpyruvate.</text>
</comment>
<dbReference type="InterPro" id="IPR040442">
    <property type="entry name" value="Pyrv_kinase-like_dom_sf"/>
</dbReference>
<evidence type="ECO:0000256" key="14">
    <source>
        <dbReference type="ARBA" id="ARBA00047700"/>
    </source>
</evidence>
<dbReference type="Gene3D" id="3.30.1490.20">
    <property type="entry name" value="ATP-grasp fold, A domain"/>
    <property type="match status" value="1"/>
</dbReference>
<evidence type="ECO:0000259" key="16">
    <source>
        <dbReference type="Pfam" id="PF00391"/>
    </source>
</evidence>
<dbReference type="Gene3D" id="3.50.30.10">
    <property type="entry name" value="Phosphohistidine domain"/>
    <property type="match status" value="1"/>
</dbReference>
<keyword evidence="11 15" id="KW-0067">ATP-binding</keyword>
<dbReference type="PANTHER" id="PTHR43030:SF1">
    <property type="entry name" value="PHOSPHOENOLPYRUVATE SYNTHASE"/>
    <property type="match status" value="1"/>
</dbReference>
<dbReference type="InterPro" id="IPR013815">
    <property type="entry name" value="ATP_grasp_subdomain_1"/>
</dbReference>
<evidence type="ECO:0000256" key="13">
    <source>
        <dbReference type="ARBA" id="ARBA00033470"/>
    </source>
</evidence>
<evidence type="ECO:0000256" key="1">
    <source>
        <dbReference type="ARBA" id="ARBA00001946"/>
    </source>
</evidence>
<comment type="cofactor">
    <cofactor evidence="1 15">
        <name>Mg(2+)</name>
        <dbReference type="ChEBI" id="CHEBI:18420"/>
    </cofactor>
</comment>
<dbReference type="NCBIfam" id="TIGR01418">
    <property type="entry name" value="PEP_synth"/>
    <property type="match status" value="1"/>
</dbReference>
<dbReference type="PIRSF" id="PIRSF000854">
    <property type="entry name" value="PEP_synthase"/>
    <property type="match status" value="1"/>
</dbReference>
<evidence type="ECO:0000313" key="20">
    <source>
        <dbReference type="Proteomes" id="UP000072520"/>
    </source>
</evidence>
<keyword evidence="12 15" id="KW-0460">Magnesium</keyword>
<dbReference type="AlphaFoldDB" id="A0AB34VFK0"/>
<evidence type="ECO:0000256" key="2">
    <source>
        <dbReference type="ARBA" id="ARBA00002988"/>
    </source>
</evidence>
<dbReference type="Gene3D" id="3.20.20.60">
    <property type="entry name" value="Phosphoenolpyruvate-binding domains"/>
    <property type="match status" value="1"/>
</dbReference>
<sequence>MSNKGEQPLVLWYNQLGMHDVDRVGGKNASLGEMITNLSSLGVSVPNGFATTSWAFNQFLEQSGLNQRIYALLDDTNIDDVDQLAKAGKQIRQWVVETPFQPELEAAILSAYEQLSADDAEASFAVRSSATAEDMPDASFAGQQETFLNVQGIEAVMVAVKHVYASLFNDRAISYRVHQGYDHRGVALSAGIQRMVRSDLAASGVMFTIDTESGFDQVVFITAALGLGEMVVQGAVNPDEFYVHKPTLAAKRPAIVRRNMGSKKVRMVYADSREHGEQVRIEDVPETERDRFCLNDSEVQALAQQAVLIEQHYKRPMDIEWAKDGHTGKLFIVQARPETVRSNGQVMERYTLQGQGNVVIEGRAIGHRIGAGPVKVIHDISEMNRIEKGDVLVTDMTDPDWEPIMKKASAIVTNRGGRTCHAAIIARELGIPAVVGCGDATERLKEGHTVTVSCAEGDTGYVYDELLDFDVTSSQVDTMPDLPLKVMMNVGNPDRAFDFACLPNEGVGLARLEFIINRMIGVHPKALLEFDQQPPALQQHIRQLMKGFDDPVEFYIARLTEGIATLGAAFAPKRVIVRLSDFKTNEYANLVGGERYEPEEENPMLGFRGAGRYVSESFRDCFALECEAVKRVRNDMGLTNVEIMVPFVRTVDQAQAVVEELGRQGLKRGENGLKVIMMCEIPSNALLAEQFLQHFDGFSIGSNDMTQLALGLDRDSGVVSALFDERNEAVKALLSMAIKAAKKQGKYVGICGQGPSDHQDFAAWLMEQGIDSLSLNPDTVVETWLSLAALNKSA</sequence>
<evidence type="ECO:0000256" key="3">
    <source>
        <dbReference type="ARBA" id="ARBA00004742"/>
    </source>
</evidence>
<dbReference type="GeneID" id="61250808"/>
<dbReference type="Pfam" id="PF00391">
    <property type="entry name" value="PEP-utilizers"/>
    <property type="match status" value="1"/>
</dbReference>
<dbReference type="GO" id="GO:0005524">
    <property type="term" value="F:ATP binding"/>
    <property type="evidence" value="ECO:0007669"/>
    <property type="project" value="UniProtKB-KW"/>
</dbReference>
<dbReference type="InterPro" id="IPR023151">
    <property type="entry name" value="PEP_util_CS"/>
</dbReference>
<dbReference type="FunFam" id="3.50.30.10:FF:000002">
    <property type="entry name" value="Phosphoenolpyruvate synthase"/>
    <property type="match status" value="1"/>
</dbReference>
<keyword evidence="8 15" id="KW-0479">Metal-binding</keyword>
<dbReference type="PANTHER" id="PTHR43030">
    <property type="entry name" value="PHOSPHOENOLPYRUVATE SYNTHASE"/>
    <property type="match status" value="1"/>
</dbReference>
<dbReference type="InterPro" id="IPR006319">
    <property type="entry name" value="PEP_synth"/>
</dbReference>
<dbReference type="InterPro" id="IPR002192">
    <property type="entry name" value="PPDK_AMP/ATP-bd"/>
</dbReference>
<evidence type="ECO:0000256" key="8">
    <source>
        <dbReference type="ARBA" id="ARBA00022723"/>
    </source>
</evidence>
<evidence type="ECO:0000256" key="9">
    <source>
        <dbReference type="ARBA" id="ARBA00022741"/>
    </source>
</evidence>
<dbReference type="Gene3D" id="3.30.470.20">
    <property type="entry name" value="ATP-grasp fold, B domain"/>
    <property type="match status" value="1"/>
</dbReference>
<dbReference type="SUPFAM" id="SSF52009">
    <property type="entry name" value="Phosphohistidine domain"/>
    <property type="match status" value="1"/>
</dbReference>
<comment type="catalytic activity">
    <reaction evidence="14 15">
        <text>pyruvate + ATP + H2O = phosphoenolpyruvate + AMP + phosphate + 2 H(+)</text>
        <dbReference type="Rhea" id="RHEA:11364"/>
        <dbReference type="ChEBI" id="CHEBI:15361"/>
        <dbReference type="ChEBI" id="CHEBI:15377"/>
        <dbReference type="ChEBI" id="CHEBI:15378"/>
        <dbReference type="ChEBI" id="CHEBI:30616"/>
        <dbReference type="ChEBI" id="CHEBI:43474"/>
        <dbReference type="ChEBI" id="CHEBI:58702"/>
        <dbReference type="ChEBI" id="CHEBI:456215"/>
        <dbReference type="EC" id="2.7.9.2"/>
    </reaction>
</comment>
<evidence type="ECO:0000256" key="4">
    <source>
        <dbReference type="ARBA" id="ARBA00007837"/>
    </source>
</evidence>
<dbReference type="InterPro" id="IPR008279">
    <property type="entry name" value="PEP-util_enz_mobile_dom"/>
</dbReference>
<evidence type="ECO:0000259" key="18">
    <source>
        <dbReference type="Pfam" id="PF02896"/>
    </source>
</evidence>
<comment type="caution">
    <text evidence="19">The sequence shown here is derived from an EMBL/GenBank/DDBJ whole genome shotgun (WGS) entry which is preliminary data.</text>
</comment>
<comment type="similarity">
    <text evidence="4 15">Belongs to the PEP-utilizing enzyme family.</text>
</comment>
<dbReference type="EC" id="2.7.9.2" evidence="5 15"/>
<evidence type="ECO:0000256" key="10">
    <source>
        <dbReference type="ARBA" id="ARBA00022777"/>
    </source>
</evidence>
<dbReference type="FunFam" id="3.30.1490.20:FF:000010">
    <property type="entry name" value="Phosphoenolpyruvate synthase"/>
    <property type="match status" value="1"/>
</dbReference>
<dbReference type="SUPFAM" id="SSF51621">
    <property type="entry name" value="Phosphoenolpyruvate/pyruvate domain"/>
    <property type="match status" value="1"/>
</dbReference>
<dbReference type="EMBL" id="LDSI01000012">
    <property type="protein sequence ID" value="KTS97947.1"/>
    <property type="molecule type" value="Genomic_DNA"/>
</dbReference>
<dbReference type="PROSITE" id="PS00742">
    <property type="entry name" value="PEP_ENZYMES_2"/>
    <property type="match status" value="1"/>
</dbReference>
<evidence type="ECO:0000259" key="17">
    <source>
        <dbReference type="Pfam" id="PF01326"/>
    </source>
</evidence>
<evidence type="ECO:0000256" key="15">
    <source>
        <dbReference type="PIRNR" id="PIRNR000854"/>
    </source>
</evidence>
<dbReference type="FunFam" id="3.30.470.20:FF:000017">
    <property type="entry name" value="Phosphoenolpyruvate synthase"/>
    <property type="match status" value="1"/>
</dbReference>
<dbReference type="InterPro" id="IPR000121">
    <property type="entry name" value="PEP_util_C"/>
</dbReference>
<dbReference type="Pfam" id="PF01326">
    <property type="entry name" value="PPDK_N"/>
    <property type="match status" value="1"/>
</dbReference>
<dbReference type="InterPro" id="IPR018274">
    <property type="entry name" value="PEP_util_AS"/>
</dbReference>
<feature type="domain" description="Pyruvate phosphate dikinase AMP/ATP-binding" evidence="17">
    <location>
        <begin position="22"/>
        <end position="347"/>
    </location>
</feature>
<dbReference type="PROSITE" id="PS00370">
    <property type="entry name" value="PEP_ENZYMES_PHOS_SITE"/>
    <property type="match status" value="1"/>
</dbReference>
<dbReference type="RefSeq" id="WP_033741141.1">
    <property type="nucleotide sequence ID" value="NZ_CP046585.1"/>
</dbReference>
<protein>
    <recommendedName>
        <fullName evidence="6 15">Phosphoenolpyruvate synthase</fullName>
        <shortName evidence="15">PEP synthase</shortName>
        <ecNumber evidence="5 15">2.7.9.2</ecNumber>
    </recommendedName>
    <alternativeName>
        <fullName evidence="13 15">Pyruvate, water dikinase</fullName>
    </alternativeName>
</protein>
<comment type="pathway">
    <text evidence="3 15">Carbohydrate biosynthesis; gluconeogenesis.</text>
</comment>
<dbReference type="NCBIfam" id="NF005057">
    <property type="entry name" value="PRK06464.1"/>
    <property type="match status" value="1"/>
</dbReference>
<evidence type="ECO:0000256" key="5">
    <source>
        <dbReference type="ARBA" id="ARBA00011996"/>
    </source>
</evidence>
<dbReference type="Proteomes" id="UP000072520">
    <property type="component" value="Unassembled WGS sequence"/>
</dbReference>
<name>A0AB34VFK0_9GAMM</name>
<dbReference type="Pfam" id="PF02896">
    <property type="entry name" value="PEP-utilizers_C"/>
    <property type="match status" value="1"/>
</dbReference>
<dbReference type="InterPro" id="IPR015813">
    <property type="entry name" value="Pyrv/PenolPyrv_kinase-like_dom"/>
</dbReference>
<evidence type="ECO:0000256" key="7">
    <source>
        <dbReference type="ARBA" id="ARBA00022679"/>
    </source>
</evidence>
<keyword evidence="9 15" id="KW-0547">Nucleotide-binding</keyword>
<dbReference type="GO" id="GO:0046872">
    <property type="term" value="F:metal ion binding"/>
    <property type="evidence" value="ECO:0007669"/>
    <property type="project" value="UniProtKB-KW"/>
</dbReference>
<reference evidence="19 20" key="1">
    <citation type="journal article" date="2016" name="Front. Microbiol.">
        <title>Genomic Resource of Rice Seed Associated Bacteria.</title>
        <authorList>
            <person name="Midha S."/>
            <person name="Bansal K."/>
            <person name="Sharma S."/>
            <person name="Kumar N."/>
            <person name="Patil P.P."/>
            <person name="Chaudhry V."/>
            <person name="Patil P.B."/>
        </authorList>
    </citation>
    <scope>NUCLEOTIDE SEQUENCE [LARGE SCALE GENOMIC DNA]</scope>
    <source>
        <strain evidence="19 20">RSA13</strain>
    </source>
</reference>
<accession>A0AB34VFK0</accession>
<feature type="domain" description="PEP-utilising enzyme C-terminal" evidence="18">
    <location>
        <begin position="480"/>
        <end position="787"/>
    </location>
</feature>
<evidence type="ECO:0000256" key="11">
    <source>
        <dbReference type="ARBA" id="ARBA00022840"/>
    </source>
</evidence>
<dbReference type="SUPFAM" id="SSF56059">
    <property type="entry name" value="Glutathione synthetase ATP-binding domain-like"/>
    <property type="match status" value="1"/>
</dbReference>
<feature type="domain" description="PEP-utilising enzyme mobile" evidence="16">
    <location>
        <begin position="386"/>
        <end position="457"/>
    </location>
</feature>
<evidence type="ECO:0000313" key="19">
    <source>
        <dbReference type="EMBL" id="KTS97947.1"/>
    </source>
</evidence>
<proteinExistence type="inferred from homology"/>
<keyword evidence="10 15" id="KW-0418">Kinase</keyword>
<dbReference type="FunFam" id="3.20.20.60:FF:000010">
    <property type="entry name" value="Phosphoenolpyruvate synthase"/>
    <property type="match status" value="1"/>
</dbReference>
<organism evidence="19 20">
    <name type="scientific">Pantoea stewartii</name>
    <dbReference type="NCBI Taxonomy" id="66269"/>
    <lineage>
        <taxon>Bacteria</taxon>
        <taxon>Pseudomonadati</taxon>
        <taxon>Pseudomonadota</taxon>
        <taxon>Gammaproteobacteria</taxon>
        <taxon>Enterobacterales</taxon>
        <taxon>Erwiniaceae</taxon>
        <taxon>Pantoea</taxon>
    </lineage>
</organism>
<dbReference type="InterPro" id="IPR036637">
    <property type="entry name" value="Phosphohistidine_dom_sf"/>
</dbReference>
<evidence type="ECO:0000256" key="12">
    <source>
        <dbReference type="ARBA" id="ARBA00022842"/>
    </source>
</evidence>
<gene>
    <name evidence="19" type="ORF">RSA13_10010</name>
</gene>
<evidence type="ECO:0000256" key="6">
    <source>
        <dbReference type="ARBA" id="ARBA00021623"/>
    </source>
</evidence>
<dbReference type="GO" id="GO:0008986">
    <property type="term" value="F:pyruvate, water dikinase activity"/>
    <property type="evidence" value="ECO:0007669"/>
    <property type="project" value="UniProtKB-EC"/>
</dbReference>
<keyword evidence="7 15" id="KW-0808">Transferase</keyword>